<evidence type="ECO:0000259" key="9">
    <source>
        <dbReference type="Pfam" id="PF20238"/>
    </source>
</evidence>
<proteinExistence type="predicted"/>
<dbReference type="HOGENOM" id="CLU_070647_0_1_1"/>
<dbReference type="VEuPathDB" id="FungiDB:A1O9_10520"/>
<protein>
    <recommendedName>
        <fullName evidence="9">Copper acquisition factor BIM1-like domain-containing protein</fullName>
    </recommendedName>
</protein>
<gene>
    <name evidence="10" type="ORF">A1O9_10520</name>
</gene>
<evidence type="ECO:0000256" key="6">
    <source>
        <dbReference type="ARBA" id="ARBA00023180"/>
    </source>
</evidence>
<dbReference type="GO" id="GO:0098552">
    <property type="term" value="C:side of membrane"/>
    <property type="evidence" value="ECO:0007669"/>
    <property type="project" value="UniProtKB-KW"/>
</dbReference>
<evidence type="ECO:0000256" key="4">
    <source>
        <dbReference type="ARBA" id="ARBA00022729"/>
    </source>
</evidence>
<name>A0A072PD87_9EURO</name>
<keyword evidence="6" id="KW-0325">Glycoprotein</keyword>
<evidence type="ECO:0000256" key="5">
    <source>
        <dbReference type="ARBA" id="ARBA00023136"/>
    </source>
</evidence>
<dbReference type="EMBL" id="AMGV01000013">
    <property type="protein sequence ID" value="KEF53545.1"/>
    <property type="molecule type" value="Genomic_DNA"/>
</dbReference>
<keyword evidence="11" id="KW-1185">Reference proteome</keyword>
<evidence type="ECO:0000313" key="10">
    <source>
        <dbReference type="EMBL" id="KEF53545.1"/>
    </source>
</evidence>
<comment type="caution">
    <text evidence="10">The sequence shown here is derived from an EMBL/GenBank/DDBJ whole genome shotgun (WGS) entry which is preliminary data.</text>
</comment>
<dbReference type="InterPro" id="IPR046936">
    <property type="entry name" value="BIM1-like"/>
</dbReference>
<dbReference type="InterPro" id="IPR046530">
    <property type="entry name" value="BIM1-like_dom"/>
</dbReference>
<keyword evidence="2" id="KW-1003">Cell membrane</keyword>
<evidence type="ECO:0000256" key="1">
    <source>
        <dbReference type="ARBA" id="ARBA00004609"/>
    </source>
</evidence>
<feature type="chain" id="PRO_5001681516" description="Copper acquisition factor BIM1-like domain-containing protein" evidence="8">
    <location>
        <begin position="19"/>
        <end position="229"/>
    </location>
</feature>
<dbReference type="PANTHER" id="PTHR34992">
    <property type="entry name" value="HYPHAL ANASTAMOSIS-7 PROTEIN"/>
    <property type="match status" value="1"/>
</dbReference>
<evidence type="ECO:0000256" key="7">
    <source>
        <dbReference type="ARBA" id="ARBA00023288"/>
    </source>
</evidence>
<keyword evidence="3" id="KW-0336">GPI-anchor</keyword>
<feature type="domain" description="Copper acquisition factor BIM1-like" evidence="9">
    <location>
        <begin position="18"/>
        <end position="157"/>
    </location>
</feature>
<dbReference type="CDD" id="cd21176">
    <property type="entry name" value="LPMO_auxiliary-like"/>
    <property type="match status" value="1"/>
</dbReference>
<keyword evidence="5" id="KW-0472">Membrane</keyword>
<accession>A0A072PD87</accession>
<feature type="signal peptide" evidence="8">
    <location>
        <begin position="1"/>
        <end position="18"/>
    </location>
</feature>
<dbReference type="OrthoDB" id="2146436at2759"/>
<dbReference type="GeneID" id="25285424"/>
<dbReference type="AlphaFoldDB" id="A0A072PD87"/>
<dbReference type="PANTHER" id="PTHR34992:SF1">
    <property type="entry name" value="COPPER ACQUISITION FACTOR BIM1-LIKE DOMAIN-CONTAINING PROTEIN"/>
    <property type="match status" value="1"/>
</dbReference>
<evidence type="ECO:0000256" key="3">
    <source>
        <dbReference type="ARBA" id="ARBA00022622"/>
    </source>
</evidence>
<dbReference type="Pfam" id="PF20238">
    <property type="entry name" value="BIM1-like_dom"/>
    <property type="match status" value="1"/>
</dbReference>
<evidence type="ECO:0000256" key="8">
    <source>
        <dbReference type="SAM" id="SignalP"/>
    </source>
</evidence>
<comment type="subcellular location">
    <subcellularLocation>
        <location evidence="1">Cell membrane</location>
        <topology evidence="1">Lipid-anchor</topology>
        <topology evidence="1">GPI-anchor</topology>
    </subcellularLocation>
</comment>
<dbReference type="GO" id="GO:0005886">
    <property type="term" value="C:plasma membrane"/>
    <property type="evidence" value="ECO:0007669"/>
    <property type="project" value="UniProtKB-SubCell"/>
</dbReference>
<keyword evidence="4 8" id="KW-0732">Signal</keyword>
<keyword evidence="7" id="KW-0449">Lipoprotein</keyword>
<reference evidence="10 11" key="1">
    <citation type="submission" date="2013-03" db="EMBL/GenBank/DDBJ databases">
        <title>The Genome Sequence of Exophiala aquamarina CBS 119918.</title>
        <authorList>
            <consortium name="The Broad Institute Genomics Platform"/>
            <person name="Cuomo C."/>
            <person name="de Hoog S."/>
            <person name="Gorbushina A."/>
            <person name="Walker B."/>
            <person name="Young S.K."/>
            <person name="Zeng Q."/>
            <person name="Gargeya S."/>
            <person name="Fitzgerald M."/>
            <person name="Haas B."/>
            <person name="Abouelleil A."/>
            <person name="Allen A.W."/>
            <person name="Alvarado L."/>
            <person name="Arachchi H.M."/>
            <person name="Berlin A.M."/>
            <person name="Chapman S.B."/>
            <person name="Gainer-Dewar J."/>
            <person name="Goldberg J."/>
            <person name="Griggs A."/>
            <person name="Gujja S."/>
            <person name="Hansen M."/>
            <person name="Howarth C."/>
            <person name="Imamovic A."/>
            <person name="Ireland A."/>
            <person name="Larimer J."/>
            <person name="McCowan C."/>
            <person name="Murphy C."/>
            <person name="Pearson M."/>
            <person name="Poon T.W."/>
            <person name="Priest M."/>
            <person name="Roberts A."/>
            <person name="Saif S."/>
            <person name="Shea T."/>
            <person name="Sisk P."/>
            <person name="Sykes S."/>
            <person name="Wortman J."/>
            <person name="Nusbaum C."/>
            <person name="Birren B."/>
        </authorList>
    </citation>
    <scope>NUCLEOTIDE SEQUENCE [LARGE SCALE GENOMIC DNA]</scope>
    <source>
        <strain evidence="10 11">CBS 119918</strain>
    </source>
</reference>
<evidence type="ECO:0000256" key="2">
    <source>
        <dbReference type="ARBA" id="ARBA00022475"/>
    </source>
</evidence>
<dbReference type="RefSeq" id="XP_013256135.1">
    <property type="nucleotide sequence ID" value="XM_013400681.1"/>
</dbReference>
<organism evidence="10 11">
    <name type="scientific">Exophiala aquamarina CBS 119918</name>
    <dbReference type="NCBI Taxonomy" id="1182545"/>
    <lineage>
        <taxon>Eukaryota</taxon>
        <taxon>Fungi</taxon>
        <taxon>Dikarya</taxon>
        <taxon>Ascomycota</taxon>
        <taxon>Pezizomycotina</taxon>
        <taxon>Eurotiomycetes</taxon>
        <taxon>Chaetothyriomycetidae</taxon>
        <taxon>Chaetothyriales</taxon>
        <taxon>Herpotrichiellaceae</taxon>
        <taxon>Exophiala</taxon>
    </lineage>
</organism>
<evidence type="ECO:0000313" key="11">
    <source>
        <dbReference type="Proteomes" id="UP000027920"/>
    </source>
</evidence>
<sequence length="229" mass="23738">MALSFRLLLVSLWALCSSAHFILQYPTSLGFDDDAEGNGPCGGFDVVFNTTTDDSVPVDSFPVSMLSTHPATDWLFRATLSKQAPFNWTNLLPVVSETGLGQFCLPNIKAPSAFVGQSGLVQVIQKGPDGILYQCAAVNFVTGVNSTVGSSCTNVTGLTATVTNEDNFPEDSSSSASGSMTMSMTMTGSSSASATAVSATSSAFAAPNANSQFVQKYLAAAGLAVPFLL</sequence>
<dbReference type="Proteomes" id="UP000027920">
    <property type="component" value="Unassembled WGS sequence"/>
</dbReference>